<dbReference type="Proteomes" id="UP000266841">
    <property type="component" value="Unassembled WGS sequence"/>
</dbReference>
<evidence type="ECO:0000313" key="4">
    <source>
        <dbReference type="Proteomes" id="UP000266841"/>
    </source>
</evidence>
<name>K0R9P9_THAOC</name>
<evidence type="ECO:0000256" key="2">
    <source>
        <dbReference type="SAM" id="SignalP"/>
    </source>
</evidence>
<protein>
    <recommendedName>
        <fullName evidence="5">Plastid lipid-associated protein/fibrillin conserved domain-containing protein</fullName>
    </recommendedName>
</protein>
<reference evidence="3 4" key="1">
    <citation type="journal article" date="2012" name="Genome Biol.">
        <title>Genome and low-iron response of an oceanic diatom adapted to chronic iron limitation.</title>
        <authorList>
            <person name="Lommer M."/>
            <person name="Specht M."/>
            <person name="Roy A.S."/>
            <person name="Kraemer L."/>
            <person name="Andreson R."/>
            <person name="Gutowska M.A."/>
            <person name="Wolf J."/>
            <person name="Bergner S.V."/>
            <person name="Schilhabel M.B."/>
            <person name="Klostermeier U.C."/>
            <person name="Beiko R.G."/>
            <person name="Rosenstiel P."/>
            <person name="Hippler M."/>
            <person name="Laroche J."/>
        </authorList>
    </citation>
    <scope>NUCLEOTIDE SEQUENCE [LARGE SCALE GENOMIC DNA]</scope>
    <source>
        <strain evidence="3 4">CCMP1005</strain>
    </source>
</reference>
<keyword evidence="2" id="KW-0732">Signal</keyword>
<keyword evidence="4" id="KW-1185">Reference proteome</keyword>
<dbReference type="EMBL" id="AGNL01044387">
    <property type="protein sequence ID" value="EJK49850.1"/>
    <property type="molecule type" value="Genomic_DNA"/>
</dbReference>
<dbReference type="AlphaFoldDB" id="K0R9P9"/>
<evidence type="ECO:0000313" key="3">
    <source>
        <dbReference type="EMBL" id="EJK49850.1"/>
    </source>
</evidence>
<feature type="chain" id="PRO_5003836164" description="Plastid lipid-associated protein/fibrillin conserved domain-containing protein" evidence="2">
    <location>
        <begin position="22"/>
        <end position="346"/>
    </location>
</feature>
<organism evidence="3 4">
    <name type="scientific">Thalassiosira oceanica</name>
    <name type="common">Marine diatom</name>
    <dbReference type="NCBI Taxonomy" id="159749"/>
    <lineage>
        <taxon>Eukaryota</taxon>
        <taxon>Sar</taxon>
        <taxon>Stramenopiles</taxon>
        <taxon>Ochrophyta</taxon>
        <taxon>Bacillariophyta</taxon>
        <taxon>Coscinodiscophyceae</taxon>
        <taxon>Thalassiosirophycidae</taxon>
        <taxon>Thalassiosirales</taxon>
        <taxon>Thalassiosiraceae</taxon>
        <taxon>Thalassiosira</taxon>
    </lineage>
</organism>
<accession>K0R9P9</accession>
<gene>
    <name evidence="3" type="ORF">THAOC_31233</name>
</gene>
<evidence type="ECO:0008006" key="5">
    <source>
        <dbReference type="Google" id="ProtNLM"/>
    </source>
</evidence>
<proteinExistence type="predicted"/>
<feature type="signal peptide" evidence="2">
    <location>
        <begin position="1"/>
        <end position="21"/>
    </location>
</feature>
<evidence type="ECO:0000256" key="1">
    <source>
        <dbReference type="SAM" id="MobiDB-lite"/>
    </source>
</evidence>
<feature type="region of interest" description="Disordered" evidence="1">
    <location>
        <begin position="79"/>
        <end position="104"/>
    </location>
</feature>
<comment type="caution">
    <text evidence="3">The sequence shown here is derived from an EMBL/GenBank/DDBJ whole genome shotgun (WGS) entry which is preliminary data.</text>
</comment>
<sequence>MKRMHPLLVLALGIAIGLAHAFSSSRSATSWNCARSNRMSELAATVFTNSSEITRGTDVVFDWEDASRQMQALALLGPSAAESPAPDDLESFPSETTVPPTSDRRELLKKELATLSIKSFADVSDTNDELIGPARTAEDVMRDLEHERLPIMRPATHHSLNAHWSFVFTGVPTIGMRLITLLSRISTLFPFEILDFRDVALSVSDGQSKAKAVVEVKVCGSLDLLLEVVTSLRRPDQSDLDGDYCEFGDEDGRLLLEHFEGIWLNGNRLPTPQEWHTTRTLEITYMDGDIMVARTSGGAPHLLLRNTPLCYSGEDAETYSEDDALVVEDAIEECSIDGQRWTEFFR</sequence>